<comment type="caution">
    <text evidence="9">The sequence shown here is derived from an EMBL/GenBank/DDBJ whole genome shotgun (WGS) entry which is preliminary data.</text>
</comment>
<evidence type="ECO:0000256" key="6">
    <source>
        <dbReference type="ARBA" id="ARBA00023004"/>
    </source>
</evidence>
<dbReference type="FunFam" id="1.10.630.10:FF:000018">
    <property type="entry name" value="Cytochrome P450 monooxygenase"/>
    <property type="match status" value="1"/>
</dbReference>
<dbReference type="GO" id="GO:0005506">
    <property type="term" value="F:iron ion binding"/>
    <property type="evidence" value="ECO:0007669"/>
    <property type="project" value="InterPro"/>
</dbReference>
<dbReference type="EMBL" id="JACKVK010000013">
    <property type="protein sequence ID" value="MCV7423775.1"/>
    <property type="molecule type" value="Genomic_DNA"/>
</dbReference>
<keyword evidence="10" id="KW-1185">Reference proteome</keyword>
<dbReference type="GO" id="GO:0006707">
    <property type="term" value="P:cholesterol catabolic process"/>
    <property type="evidence" value="ECO:0007669"/>
    <property type="project" value="TreeGrafter"/>
</dbReference>
<comment type="similarity">
    <text evidence="2 8">Belongs to the cytochrome P450 family.</text>
</comment>
<sequence length="420" mass="46339">MAKLLRESLRLNVRAVIHRRHLGPAAYDGATITDYDPLDPVTAANPFPAYRTLHEGNRVHYNPRRDTWIISRHADLREALKATEQINSTEGVTRLKFAMPMMVFSDGAPHSQMRKRVQPVFTKRALESWSQRVDTLAATTVADLIEAPGCDVVRNLTIPLPMNLIAAIMGVPDADMGQFRQWSEDAVKIMDLTPSVKAIGQAATSVRAVLALRRYFLAQFASGAVKDPSTALGRLVADNSDGSITDDELFATALLLLAAGNETTTNLLGGMFDTLARNALEYQKIRANPDLIPMAVEEQLRYSSPIQHLYRNTVTDYRVGDVTIPRGSRVLMSYGAANRDPAMFDHPDSYFADRNPRMHVAFGYGAHMCIGAPLARMEAVAVLRELVTRVSRIEPLGATTWSTTASLRGPVHLRVKLHAA</sequence>
<evidence type="ECO:0000256" key="1">
    <source>
        <dbReference type="ARBA" id="ARBA00001971"/>
    </source>
</evidence>
<evidence type="ECO:0000256" key="7">
    <source>
        <dbReference type="ARBA" id="ARBA00023033"/>
    </source>
</evidence>
<evidence type="ECO:0000256" key="4">
    <source>
        <dbReference type="ARBA" id="ARBA00022723"/>
    </source>
</evidence>
<dbReference type="GO" id="GO:0036199">
    <property type="term" value="F:cholest-4-en-3-one 26-monooxygenase activity"/>
    <property type="evidence" value="ECO:0007669"/>
    <property type="project" value="TreeGrafter"/>
</dbReference>
<dbReference type="PANTHER" id="PTHR46696:SF4">
    <property type="entry name" value="BIOTIN BIOSYNTHESIS CYTOCHROME P450"/>
    <property type="match status" value="1"/>
</dbReference>
<dbReference type="PRINTS" id="PR00385">
    <property type="entry name" value="P450"/>
</dbReference>
<dbReference type="InterPro" id="IPR017972">
    <property type="entry name" value="Cyt_P450_CS"/>
</dbReference>
<accession>A0A9X2Z5G6</accession>
<keyword evidence="6 8" id="KW-0408">Iron</keyword>
<protein>
    <submittedName>
        <fullName evidence="9">Cytochrome P450</fullName>
    </submittedName>
</protein>
<dbReference type="SUPFAM" id="SSF48264">
    <property type="entry name" value="Cytochrome P450"/>
    <property type="match status" value="1"/>
</dbReference>
<keyword evidence="3 8" id="KW-0349">Heme</keyword>
<evidence type="ECO:0000313" key="10">
    <source>
        <dbReference type="Proteomes" id="UP001141629"/>
    </source>
</evidence>
<evidence type="ECO:0000256" key="2">
    <source>
        <dbReference type="ARBA" id="ARBA00010617"/>
    </source>
</evidence>
<dbReference type="PANTHER" id="PTHR46696">
    <property type="entry name" value="P450, PUTATIVE (EUROFUNG)-RELATED"/>
    <property type="match status" value="1"/>
</dbReference>
<evidence type="ECO:0000256" key="3">
    <source>
        <dbReference type="ARBA" id="ARBA00022617"/>
    </source>
</evidence>
<proteinExistence type="inferred from homology"/>
<reference evidence="9" key="1">
    <citation type="submission" date="2020-07" db="EMBL/GenBank/DDBJ databases">
        <authorList>
            <person name="Pettersson B.M.F."/>
            <person name="Behra P.R.K."/>
            <person name="Ramesh M."/>
            <person name="Das S."/>
            <person name="Dasgupta S."/>
            <person name="Kirsebom L.A."/>
        </authorList>
    </citation>
    <scope>NUCLEOTIDE SEQUENCE</scope>
    <source>
        <strain evidence="9">DSM 44838</strain>
    </source>
</reference>
<dbReference type="GO" id="GO:0020037">
    <property type="term" value="F:heme binding"/>
    <property type="evidence" value="ECO:0007669"/>
    <property type="project" value="InterPro"/>
</dbReference>
<gene>
    <name evidence="9" type="ORF">H7K45_24785</name>
</gene>
<dbReference type="Proteomes" id="UP001141629">
    <property type="component" value="Unassembled WGS sequence"/>
</dbReference>
<organism evidence="9 10">
    <name type="scientific">Mycobacterium yunnanensis</name>
    <dbReference type="NCBI Taxonomy" id="368477"/>
    <lineage>
        <taxon>Bacteria</taxon>
        <taxon>Bacillati</taxon>
        <taxon>Actinomycetota</taxon>
        <taxon>Actinomycetes</taxon>
        <taxon>Mycobacteriales</taxon>
        <taxon>Mycobacteriaceae</taxon>
        <taxon>Mycobacterium</taxon>
    </lineage>
</organism>
<dbReference type="Pfam" id="PF00067">
    <property type="entry name" value="p450"/>
    <property type="match status" value="1"/>
</dbReference>
<dbReference type="PRINTS" id="PR00359">
    <property type="entry name" value="BP450"/>
</dbReference>
<keyword evidence="7 8" id="KW-0503">Monooxygenase</keyword>
<dbReference type="GO" id="GO:0008395">
    <property type="term" value="F:steroid hydroxylase activity"/>
    <property type="evidence" value="ECO:0007669"/>
    <property type="project" value="TreeGrafter"/>
</dbReference>
<dbReference type="Gene3D" id="1.10.630.10">
    <property type="entry name" value="Cytochrome P450"/>
    <property type="match status" value="1"/>
</dbReference>
<keyword evidence="5 8" id="KW-0560">Oxidoreductase</keyword>
<dbReference type="InterPro" id="IPR001128">
    <property type="entry name" value="Cyt_P450"/>
</dbReference>
<reference evidence="9" key="2">
    <citation type="journal article" date="2022" name="BMC Genomics">
        <title>Comparative genome analysis of mycobacteria focusing on tRNA and non-coding RNA.</title>
        <authorList>
            <person name="Behra P.R.K."/>
            <person name="Pettersson B.M.F."/>
            <person name="Ramesh M."/>
            <person name="Das S."/>
            <person name="Dasgupta S."/>
            <person name="Kirsebom L.A."/>
        </authorList>
    </citation>
    <scope>NUCLEOTIDE SEQUENCE</scope>
    <source>
        <strain evidence="9">DSM 44838</strain>
    </source>
</reference>
<evidence type="ECO:0000256" key="5">
    <source>
        <dbReference type="ARBA" id="ARBA00023002"/>
    </source>
</evidence>
<name>A0A9X2Z5G6_9MYCO</name>
<comment type="cofactor">
    <cofactor evidence="1">
        <name>heme</name>
        <dbReference type="ChEBI" id="CHEBI:30413"/>
    </cofactor>
</comment>
<dbReference type="InterPro" id="IPR036396">
    <property type="entry name" value="Cyt_P450_sf"/>
</dbReference>
<dbReference type="InterPro" id="IPR002397">
    <property type="entry name" value="Cyt_P450_B"/>
</dbReference>
<evidence type="ECO:0000313" key="9">
    <source>
        <dbReference type="EMBL" id="MCV7423775.1"/>
    </source>
</evidence>
<keyword evidence="4 8" id="KW-0479">Metal-binding</keyword>
<dbReference type="PROSITE" id="PS00086">
    <property type="entry name" value="CYTOCHROME_P450"/>
    <property type="match status" value="1"/>
</dbReference>
<dbReference type="AlphaFoldDB" id="A0A9X2Z5G6"/>
<evidence type="ECO:0000256" key="8">
    <source>
        <dbReference type="RuleBase" id="RU000461"/>
    </source>
</evidence>